<name>Q0PXV7_DIACI</name>
<sequence>MKFVAFVVFSVTLAVIASVSAYPAKGGSNSQINKKKNTPPPKCIEICTTNYEPVCAHDENVKSDITFGNECVMRKYNCENAKTFRIKKDGECGGTAPVRLA</sequence>
<evidence type="ECO:0000313" key="4">
    <source>
        <dbReference type="Proteomes" id="UP000079169"/>
    </source>
</evidence>
<dbReference type="EMBL" id="DQ673429">
    <property type="protein sequence ID" value="ABG82002.1"/>
    <property type="molecule type" value="mRNA"/>
</dbReference>
<dbReference type="SUPFAM" id="SSF100895">
    <property type="entry name" value="Kazal-type serine protease inhibitors"/>
    <property type="match status" value="1"/>
</dbReference>
<feature type="signal peptide" evidence="1">
    <location>
        <begin position="1"/>
        <end position="21"/>
    </location>
</feature>
<dbReference type="Proteomes" id="UP000079169">
    <property type="component" value="Unplaced"/>
</dbReference>
<dbReference type="InterPro" id="IPR002350">
    <property type="entry name" value="Kazal_dom"/>
</dbReference>
<dbReference type="CDD" id="cd00104">
    <property type="entry name" value="KAZAL_FS"/>
    <property type="match status" value="1"/>
</dbReference>
<dbReference type="GeneID" id="103524921"/>
<protein>
    <submittedName>
        <fullName evidence="3">Putative CG8369</fullName>
    </submittedName>
    <submittedName>
        <fullName evidence="5">Vasotab</fullName>
    </submittedName>
</protein>
<keyword evidence="1" id="KW-0732">Signal</keyword>
<dbReference type="KEGG" id="dci:103524921"/>
<keyword evidence="4" id="KW-1185">Reference proteome</keyword>
<dbReference type="SMART" id="SM00280">
    <property type="entry name" value="KAZAL"/>
    <property type="match status" value="1"/>
</dbReference>
<dbReference type="RefSeq" id="XP_008488184.1">
    <property type="nucleotide sequence ID" value="XM_008489962.3"/>
</dbReference>
<evidence type="ECO:0000313" key="3">
    <source>
        <dbReference type="EMBL" id="ABG82002.1"/>
    </source>
</evidence>
<dbReference type="STRING" id="121845.Q0PXV7"/>
<dbReference type="AlphaFoldDB" id="Q0PXV7"/>
<evidence type="ECO:0000256" key="1">
    <source>
        <dbReference type="SAM" id="SignalP"/>
    </source>
</evidence>
<dbReference type="Pfam" id="PF07648">
    <property type="entry name" value="Kazal_2"/>
    <property type="match status" value="1"/>
</dbReference>
<accession>Q0PXV7</accession>
<reference evidence="5" key="2">
    <citation type="submission" date="2023-09" db="UniProtKB">
        <authorList>
            <consortium name="RefSeq"/>
        </authorList>
    </citation>
    <scope>IDENTIFICATION</scope>
</reference>
<dbReference type="Gene3D" id="3.30.60.30">
    <property type="match status" value="1"/>
</dbReference>
<feature type="chain" id="PRO_5010504100" evidence="1">
    <location>
        <begin position="22"/>
        <end position="101"/>
    </location>
</feature>
<dbReference type="InterPro" id="IPR036058">
    <property type="entry name" value="Kazal_dom_sf"/>
</dbReference>
<gene>
    <name evidence="5" type="primary">LOC103524921</name>
</gene>
<evidence type="ECO:0000313" key="5">
    <source>
        <dbReference type="RefSeq" id="XP_008488184.1"/>
    </source>
</evidence>
<dbReference type="PROSITE" id="PS51465">
    <property type="entry name" value="KAZAL_2"/>
    <property type="match status" value="1"/>
</dbReference>
<evidence type="ECO:0000259" key="2">
    <source>
        <dbReference type="PROSITE" id="PS51465"/>
    </source>
</evidence>
<dbReference type="PaxDb" id="121845-Q0PXV7"/>
<reference evidence="3" key="1">
    <citation type="submission" date="2006-06" db="EMBL/GenBank/DDBJ databases">
        <title>Ribosomal proteins of the Asian citrus psyllid, Diaphorina citri.</title>
        <authorList>
            <person name="Hunter W.B."/>
            <person name="Hunnicutt L.E."/>
            <person name="Hall D.G."/>
        </authorList>
    </citation>
    <scope>NUCLEOTIDE SEQUENCE</scope>
    <source>
        <tissue evidence="3">Whole body</tissue>
    </source>
</reference>
<dbReference type="OMA" id="RNCGEVY"/>
<feature type="domain" description="Kazal-like" evidence="2">
    <location>
        <begin position="37"/>
        <end position="94"/>
    </location>
</feature>
<proteinExistence type="evidence at transcript level"/>
<organism evidence="3">
    <name type="scientific">Diaphorina citri</name>
    <name type="common">Asian citrus psyllid</name>
    <dbReference type="NCBI Taxonomy" id="121845"/>
    <lineage>
        <taxon>Eukaryota</taxon>
        <taxon>Metazoa</taxon>
        <taxon>Ecdysozoa</taxon>
        <taxon>Arthropoda</taxon>
        <taxon>Hexapoda</taxon>
        <taxon>Insecta</taxon>
        <taxon>Pterygota</taxon>
        <taxon>Neoptera</taxon>
        <taxon>Paraneoptera</taxon>
        <taxon>Hemiptera</taxon>
        <taxon>Sternorrhyncha</taxon>
        <taxon>Psylloidea</taxon>
        <taxon>Psyllidae</taxon>
        <taxon>Diaphorininae</taxon>
        <taxon>Diaphorina</taxon>
    </lineage>
</organism>